<keyword evidence="8" id="KW-1185">Reference proteome</keyword>
<dbReference type="EMBL" id="QWLB01000003">
    <property type="protein sequence ID" value="RIH93706.1"/>
    <property type="molecule type" value="Genomic_DNA"/>
</dbReference>
<dbReference type="Proteomes" id="UP000266178">
    <property type="component" value="Unassembled WGS sequence"/>
</dbReference>
<dbReference type="GO" id="GO:0009055">
    <property type="term" value="F:electron transfer activity"/>
    <property type="evidence" value="ECO:0007669"/>
    <property type="project" value="InterPro"/>
</dbReference>
<feature type="domain" description="Cytochrome c" evidence="6">
    <location>
        <begin position="27"/>
        <end position="105"/>
    </location>
</feature>
<keyword evidence="3 4" id="KW-0408">Iron</keyword>
<keyword evidence="7" id="KW-0560">Oxidoreductase</keyword>
<sequence>MNRPSTLLLVLITTLVFAQPPAPSISTQAQRGMALVLQQCAACHGARLEGRYGPPLSGPHFLGRWGGRGAEELRRYILTRMPLGRAGSLSQEQTLDLLAYLLQANGVLHAETLNLEALPKLVLPRP</sequence>
<accession>A0A399FD43</accession>
<evidence type="ECO:0000256" key="3">
    <source>
        <dbReference type="ARBA" id="ARBA00023004"/>
    </source>
</evidence>
<dbReference type="RefSeq" id="WP_119355826.1">
    <property type="nucleotide sequence ID" value="NZ_BJXM01000002.1"/>
</dbReference>
<name>A0A399FD43_9DEIN</name>
<proteinExistence type="predicted"/>
<feature type="chain" id="PRO_5030071943" evidence="5">
    <location>
        <begin position="19"/>
        <end position="126"/>
    </location>
</feature>
<comment type="caution">
    <text evidence="7">The sequence shown here is derived from an EMBL/GenBank/DDBJ whole genome shotgun (WGS) entry which is preliminary data.</text>
</comment>
<dbReference type="GO" id="GO:0050338">
    <property type="term" value="F:thiosulfate dehydrogenase activity"/>
    <property type="evidence" value="ECO:0007669"/>
    <property type="project" value="UniProtKB-EC"/>
</dbReference>
<evidence type="ECO:0000256" key="2">
    <source>
        <dbReference type="ARBA" id="ARBA00022723"/>
    </source>
</evidence>
<dbReference type="GO" id="GO:0020037">
    <property type="term" value="F:heme binding"/>
    <property type="evidence" value="ECO:0007669"/>
    <property type="project" value="InterPro"/>
</dbReference>
<dbReference type="SUPFAM" id="SSF46626">
    <property type="entry name" value="Cytochrome c"/>
    <property type="match status" value="1"/>
</dbReference>
<keyword evidence="5" id="KW-0732">Signal</keyword>
<evidence type="ECO:0000256" key="4">
    <source>
        <dbReference type="PROSITE-ProRule" id="PRU00433"/>
    </source>
</evidence>
<evidence type="ECO:0000313" key="8">
    <source>
        <dbReference type="Proteomes" id="UP000266178"/>
    </source>
</evidence>
<feature type="signal peptide" evidence="5">
    <location>
        <begin position="1"/>
        <end position="18"/>
    </location>
</feature>
<dbReference type="OrthoDB" id="7933886at2"/>
<dbReference type="InterPro" id="IPR036909">
    <property type="entry name" value="Cyt_c-like_dom_sf"/>
</dbReference>
<dbReference type="AlphaFoldDB" id="A0A399FD43"/>
<reference evidence="7 8" key="1">
    <citation type="submission" date="2018-08" db="EMBL/GenBank/DDBJ databases">
        <title>Meiothermus granaticius genome AF-68 sequencing project.</title>
        <authorList>
            <person name="Da Costa M.S."/>
            <person name="Albuquerque L."/>
            <person name="Raposo P."/>
            <person name="Froufe H.J.C."/>
            <person name="Barroso C.S."/>
            <person name="Egas C."/>
        </authorList>
    </citation>
    <scope>NUCLEOTIDE SEQUENCE [LARGE SCALE GENOMIC DNA]</scope>
    <source>
        <strain evidence="7 8">AF-68</strain>
    </source>
</reference>
<keyword evidence="1 4" id="KW-0349">Heme</keyword>
<gene>
    <name evidence="7" type="primary">tsdA_1</name>
    <name evidence="7" type="ORF">Mgrana_00289</name>
</gene>
<keyword evidence="2 4" id="KW-0479">Metal-binding</keyword>
<dbReference type="PROSITE" id="PS51007">
    <property type="entry name" value="CYTC"/>
    <property type="match status" value="1"/>
</dbReference>
<dbReference type="InterPro" id="IPR009056">
    <property type="entry name" value="Cyt_c-like_dom"/>
</dbReference>
<evidence type="ECO:0000256" key="5">
    <source>
        <dbReference type="SAM" id="SignalP"/>
    </source>
</evidence>
<evidence type="ECO:0000259" key="6">
    <source>
        <dbReference type="PROSITE" id="PS51007"/>
    </source>
</evidence>
<dbReference type="Gene3D" id="1.10.760.10">
    <property type="entry name" value="Cytochrome c-like domain"/>
    <property type="match status" value="1"/>
</dbReference>
<organism evidence="7 8">
    <name type="scientific">Meiothermus granaticius NBRC 107808</name>
    <dbReference type="NCBI Taxonomy" id="1227551"/>
    <lineage>
        <taxon>Bacteria</taxon>
        <taxon>Thermotogati</taxon>
        <taxon>Deinococcota</taxon>
        <taxon>Deinococci</taxon>
        <taxon>Thermales</taxon>
        <taxon>Thermaceae</taxon>
        <taxon>Meiothermus</taxon>
    </lineage>
</organism>
<protein>
    <submittedName>
        <fullName evidence="7">Thiosulfate dehydrogenase</fullName>
        <ecNumber evidence="7">1.8.2.2</ecNumber>
    </submittedName>
</protein>
<dbReference type="GO" id="GO:0046872">
    <property type="term" value="F:metal ion binding"/>
    <property type="evidence" value="ECO:0007669"/>
    <property type="project" value="UniProtKB-KW"/>
</dbReference>
<dbReference type="Pfam" id="PF13442">
    <property type="entry name" value="Cytochrome_CBB3"/>
    <property type="match status" value="1"/>
</dbReference>
<evidence type="ECO:0000256" key="1">
    <source>
        <dbReference type="ARBA" id="ARBA00022617"/>
    </source>
</evidence>
<evidence type="ECO:0000313" key="7">
    <source>
        <dbReference type="EMBL" id="RIH93706.1"/>
    </source>
</evidence>
<dbReference type="EC" id="1.8.2.2" evidence="7"/>